<dbReference type="PROSITE" id="PS50404">
    <property type="entry name" value="GST_NTER"/>
    <property type="match status" value="1"/>
</dbReference>
<comment type="similarity">
    <text evidence="1">Belongs to the GST superfamily.</text>
</comment>
<dbReference type="GeneID" id="19953443"/>
<dbReference type="PANTHER" id="PTHR44051">
    <property type="entry name" value="GLUTATHIONE S-TRANSFERASE-RELATED"/>
    <property type="match status" value="1"/>
</dbReference>
<evidence type="ECO:0000256" key="1">
    <source>
        <dbReference type="ARBA" id="ARBA00007409"/>
    </source>
</evidence>
<protein>
    <recommendedName>
        <fullName evidence="7">Glutathione S-transferase</fullName>
    </recommendedName>
</protein>
<dbReference type="RefSeq" id="XP_008617020.1">
    <property type="nucleotide sequence ID" value="XM_008618798.1"/>
</dbReference>
<sequence>MDDAAKPTTSHEALVQAHASPASDDDYSICTEEDLIQNYAKPGERVLFWGSGSPQAWRVLIALEEKKIEYRSVCVSFSSGVLKTPAFQQLNPRMRVPVFADGTSGVILYECAAILAYLEQFYPNPLLPNDPKLYAIAQTRLHESNEILSMVGEMVVYLRRAQANATKNIRPNPDVLQAKWHYLESELKLWELYLTGRNYLVANEPCLCDIVVFTNVAYAVRCGLQLDGLYPRLAMWYLRMCSRPSIEKTWPPHWKTTIGFSVLAKCHFCMCAGKCVCCCQAK</sequence>
<dbReference type="OMA" id="VPYLCDF"/>
<feature type="domain" description="GST N-terminal" evidence="3">
    <location>
        <begin position="43"/>
        <end position="126"/>
    </location>
</feature>
<dbReference type="VEuPathDB" id="FungiDB:SDRG_12716"/>
<dbReference type="InterPro" id="IPR036249">
    <property type="entry name" value="Thioredoxin-like_sf"/>
</dbReference>
<evidence type="ECO:0000259" key="4">
    <source>
        <dbReference type="PROSITE" id="PS50405"/>
    </source>
</evidence>
<organism evidence="5 6">
    <name type="scientific">Saprolegnia diclina (strain VS20)</name>
    <dbReference type="NCBI Taxonomy" id="1156394"/>
    <lineage>
        <taxon>Eukaryota</taxon>
        <taxon>Sar</taxon>
        <taxon>Stramenopiles</taxon>
        <taxon>Oomycota</taxon>
        <taxon>Saprolegniomycetes</taxon>
        <taxon>Saprolegniales</taxon>
        <taxon>Saprolegniaceae</taxon>
        <taxon>Saprolegnia</taxon>
    </lineage>
</organism>
<dbReference type="InterPro" id="IPR010987">
    <property type="entry name" value="Glutathione-S-Trfase_C-like"/>
</dbReference>
<dbReference type="Pfam" id="PF13409">
    <property type="entry name" value="GST_N_2"/>
    <property type="match status" value="1"/>
</dbReference>
<feature type="region of interest" description="Disordered" evidence="2">
    <location>
        <begin position="1"/>
        <end position="26"/>
    </location>
</feature>
<dbReference type="Proteomes" id="UP000030762">
    <property type="component" value="Unassembled WGS sequence"/>
</dbReference>
<evidence type="ECO:0000313" key="5">
    <source>
        <dbReference type="EMBL" id="EQC29468.1"/>
    </source>
</evidence>
<dbReference type="InterPro" id="IPR040079">
    <property type="entry name" value="Glutathione_S-Trfase"/>
</dbReference>
<dbReference type="STRING" id="1156394.T0RBE1"/>
<dbReference type="PANTHER" id="PTHR44051:SF8">
    <property type="entry name" value="GLUTATHIONE S-TRANSFERASE GSTA"/>
    <property type="match status" value="1"/>
</dbReference>
<dbReference type="SUPFAM" id="SSF52833">
    <property type="entry name" value="Thioredoxin-like"/>
    <property type="match status" value="1"/>
</dbReference>
<dbReference type="eggNOG" id="KOG0867">
    <property type="taxonomic scope" value="Eukaryota"/>
</dbReference>
<evidence type="ECO:0008006" key="7">
    <source>
        <dbReference type="Google" id="ProtNLM"/>
    </source>
</evidence>
<dbReference type="InParanoid" id="T0RBE1"/>
<keyword evidence="6" id="KW-1185">Reference proteome</keyword>
<evidence type="ECO:0000256" key="2">
    <source>
        <dbReference type="SAM" id="MobiDB-lite"/>
    </source>
</evidence>
<proteinExistence type="inferred from homology"/>
<gene>
    <name evidence="5" type="ORF">SDRG_12716</name>
</gene>
<dbReference type="OrthoDB" id="2309723at2759"/>
<feature type="domain" description="GST C-terminal" evidence="4">
    <location>
        <begin position="130"/>
        <end position="268"/>
    </location>
</feature>
<dbReference type="InterPro" id="IPR004045">
    <property type="entry name" value="Glutathione_S-Trfase_N"/>
</dbReference>
<dbReference type="Gene3D" id="1.20.1050.10">
    <property type="match status" value="1"/>
</dbReference>
<accession>T0RBE1</accession>
<evidence type="ECO:0000313" key="6">
    <source>
        <dbReference type="Proteomes" id="UP000030762"/>
    </source>
</evidence>
<evidence type="ECO:0000259" key="3">
    <source>
        <dbReference type="PROSITE" id="PS50404"/>
    </source>
</evidence>
<dbReference type="PROSITE" id="PS50405">
    <property type="entry name" value="GST_CTER"/>
    <property type="match status" value="1"/>
</dbReference>
<dbReference type="CDD" id="cd00299">
    <property type="entry name" value="GST_C_family"/>
    <property type="match status" value="1"/>
</dbReference>
<dbReference type="Gene3D" id="3.40.30.10">
    <property type="entry name" value="Glutaredoxin"/>
    <property type="match status" value="1"/>
</dbReference>
<name>T0RBE1_SAPDV</name>
<dbReference type="CDD" id="cd00570">
    <property type="entry name" value="GST_N_family"/>
    <property type="match status" value="1"/>
</dbReference>
<dbReference type="EMBL" id="JH767183">
    <property type="protein sequence ID" value="EQC29468.1"/>
    <property type="molecule type" value="Genomic_DNA"/>
</dbReference>
<dbReference type="InterPro" id="IPR036282">
    <property type="entry name" value="Glutathione-S-Trfase_C_sf"/>
</dbReference>
<dbReference type="SUPFAM" id="SSF47616">
    <property type="entry name" value="GST C-terminal domain-like"/>
    <property type="match status" value="1"/>
</dbReference>
<dbReference type="SFLD" id="SFLDG00358">
    <property type="entry name" value="Main_(cytGST)"/>
    <property type="match status" value="1"/>
</dbReference>
<reference evidence="5 6" key="1">
    <citation type="submission" date="2012-04" db="EMBL/GenBank/DDBJ databases">
        <title>The Genome Sequence of Saprolegnia declina VS20.</title>
        <authorList>
            <consortium name="The Broad Institute Genome Sequencing Platform"/>
            <person name="Russ C."/>
            <person name="Nusbaum C."/>
            <person name="Tyler B."/>
            <person name="van West P."/>
            <person name="Dieguez-Uribeondo J."/>
            <person name="de Bruijn I."/>
            <person name="Tripathy S."/>
            <person name="Jiang R."/>
            <person name="Young S.K."/>
            <person name="Zeng Q."/>
            <person name="Gargeya S."/>
            <person name="Fitzgerald M."/>
            <person name="Haas B."/>
            <person name="Abouelleil A."/>
            <person name="Alvarado L."/>
            <person name="Arachchi H.M."/>
            <person name="Berlin A."/>
            <person name="Chapman S.B."/>
            <person name="Goldberg J."/>
            <person name="Griggs A."/>
            <person name="Gujja S."/>
            <person name="Hansen M."/>
            <person name="Howarth C."/>
            <person name="Imamovic A."/>
            <person name="Larimer J."/>
            <person name="McCowen C."/>
            <person name="Montmayeur A."/>
            <person name="Murphy C."/>
            <person name="Neiman D."/>
            <person name="Pearson M."/>
            <person name="Priest M."/>
            <person name="Roberts A."/>
            <person name="Saif S."/>
            <person name="Shea T."/>
            <person name="Sisk P."/>
            <person name="Sykes S."/>
            <person name="Wortman J."/>
            <person name="Nusbaum C."/>
            <person name="Birren B."/>
        </authorList>
    </citation>
    <scope>NUCLEOTIDE SEQUENCE [LARGE SCALE GENOMIC DNA]</scope>
    <source>
        <strain evidence="5 6">VS20</strain>
    </source>
</reference>
<dbReference type="SFLD" id="SFLDS00019">
    <property type="entry name" value="Glutathione_Transferase_(cytos"/>
    <property type="match status" value="1"/>
</dbReference>
<dbReference type="AlphaFoldDB" id="T0RBE1"/>